<keyword evidence="3 8" id="KW-0808">Transferase</keyword>
<organism evidence="9 10">
    <name type="scientific">Biomphalaria glabrata</name>
    <name type="common">Bloodfluke planorb</name>
    <name type="synonym">Freshwater snail</name>
    <dbReference type="NCBI Taxonomy" id="6526"/>
    <lineage>
        <taxon>Eukaryota</taxon>
        <taxon>Metazoa</taxon>
        <taxon>Spiralia</taxon>
        <taxon>Lophotrochozoa</taxon>
        <taxon>Mollusca</taxon>
        <taxon>Gastropoda</taxon>
        <taxon>Heterobranchia</taxon>
        <taxon>Euthyneura</taxon>
        <taxon>Panpulmonata</taxon>
        <taxon>Hygrophila</taxon>
        <taxon>Lymnaeoidea</taxon>
        <taxon>Planorbidae</taxon>
        <taxon>Biomphalaria</taxon>
    </lineage>
</organism>
<evidence type="ECO:0000256" key="2">
    <source>
        <dbReference type="ARBA" id="ARBA00010109"/>
    </source>
</evidence>
<evidence type="ECO:0000256" key="7">
    <source>
        <dbReference type="ARBA" id="ARBA00023180"/>
    </source>
</evidence>
<dbReference type="InterPro" id="IPR010635">
    <property type="entry name" value="Heparan_SO4-6-sulfoTrfase"/>
</dbReference>
<dbReference type="OrthoDB" id="406981at2759"/>
<dbReference type="InterPro" id="IPR005331">
    <property type="entry name" value="Sulfotransferase"/>
</dbReference>
<keyword evidence="8" id="KW-0735">Signal-anchor</keyword>
<evidence type="ECO:0000256" key="1">
    <source>
        <dbReference type="ARBA" id="ARBA00004167"/>
    </source>
</evidence>
<accession>A0A9W2Z287</accession>
<comment type="subcellular location">
    <subcellularLocation>
        <location evidence="1">Membrane</location>
        <topology evidence="1">Single-pass membrane protein</topology>
    </subcellularLocation>
    <subcellularLocation>
        <location evidence="8">Membrane</location>
        <topology evidence="8">Single-pass type II membrane protein</topology>
    </subcellularLocation>
</comment>
<proteinExistence type="inferred from homology"/>
<evidence type="ECO:0000256" key="8">
    <source>
        <dbReference type="RuleBase" id="RU364122"/>
    </source>
</evidence>
<comment type="similarity">
    <text evidence="2 8">Belongs to the sulfotransferase 6 family.</text>
</comment>
<evidence type="ECO:0000256" key="5">
    <source>
        <dbReference type="ARBA" id="ARBA00022989"/>
    </source>
</evidence>
<keyword evidence="9" id="KW-1185">Reference proteome</keyword>
<reference evidence="10" key="1">
    <citation type="submission" date="2025-08" db="UniProtKB">
        <authorList>
            <consortium name="RefSeq"/>
        </authorList>
    </citation>
    <scope>IDENTIFICATION</scope>
</reference>
<dbReference type="PANTHER" id="PTHR12812:SF0">
    <property type="entry name" value="HEPARAN-SULFATE 6-O-SULFOTRANSFERASE"/>
    <property type="match status" value="1"/>
</dbReference>
<sequence length="419" mass="48489">MIEPAGEAMAKLKFIVLAELALLFCVLVFLFYRTRSQGTLLEGYEVRSTTGVGDNLWKAVGVNVESRRYIDVSGGGEILDDVQAYRSNLLIRNQFDDVDLKVEPIKLNINKSDVMVVLHIQKTGGTTFETYLVRHTNVKPPCHCTKMVSNYKRDVCTCLNDKGQDWMINRHATGWVCGVHADFTELTDCVDTWFNSQDNEHRERRYHYVTLIRDPVIRFISEWLHVRRGATWKECRLHCDGRDASLAEVPFCFDHGTWAGVSFEEFINCSSNMAFNRQTRMLANLSLSDCYRLNSTKTQKERDEIMLQSAKQNLMKSFKFFSPLEYIEEGQLLFEQTFLGFSFTRKMTCKKYSAATNYAVLSEKHWDLVVERNLLDIRLYQFAKDLFLQRLARMNIPVQPRNHESKIVPAGLKYSVVTL</sequence>
<dbReference type="Pfam" id="PF03567">
    <property type="entry name" value="Sulfotransfer_2"/>
    <property type="match status" value="1"/>
</dbReference>
<dbReference type="Gene3D" id="3.40.50.300">
    <property type="entry name" value="P-loop containing nucleotide triphosphate hydrolases"/>
    <property type="match status" value="1"/>
</dbReference>
<dbReference type="GO" id="GO:0016020">
    <property type="term" value="C:membrane"/>
    <property type="evidence" value="ECO:0007669"/>
    <property type="project" value="UniProtKB-SubCell"/>
</dbReference>
<dbReference type="GeneID" id="106055760"/>
<name>A0A9W2Z287_BIOGL</name>
<dbReference type="SUPFAM" id="SSF52540">
    <property type="entry name" value="P-loop containing nucleoside triphosphate hydrolases"/>
    <property type="match status" value="1"/>
</dbReference>
<dbReference type="Proteomes" id="UP001165740">
    <property type="component" value="Chromosome 15"/>
</dbReference>
<dbReference type="PANTHER" id="PTHR12812">
    <property type="entry name" value="HEPARAN SULFATE 6-O-SULFOTRANSFERASE 3"/>
    <property type="match status" value="1"/>
</dbReference>
<dbReference type="OMA" id="DNEHRER"/>
<protein>
    <recommendedName>
        <fullName evidence="8">Heparan-sulfate 6-O-sulfotransferase</fullName>
        <ecNumber evidence="8">2.8.2.-</ecNumber>
    </recommendedName>
</protein>
<gene>
    <name evidence="10" type="primary">LOC106055760</name>
</gene>
<dbReference type="AlphaFoldDB" id="A0A9W2Z287"/>
<evidence type="ECO:0000313" key="10">
    <source>
        <dbReference type="RefSeq" id="XP_055869186.1"/>
    </source>
</evidence>
<dbReference type="InterPro" id="IPR027417">
    <property type="entry name" value="P-loop_NTPase"/>
</dbReference>
<evidence type="ECO:0000313" key="9">
    <source>
        <dbReference type="Proteomes" id="UP001165740"/>
    </source>
</evidence>
<keyword evidence="5 8" id="KW-1133">Transmembrane helix</keyword>
<feature type="transmembrane region" description="Helical" evidence="8">
    <location>
        <begin position="12"/>
        <end position="32"/>
    </location>
</feature>
<dbReference type="RefSeq" id="XP_055869186.1">
    <property type="nucleotide sequence ID" value="XM_056013211.1"/>
</dbReference>
<dbReference type="EC" id="2.8.2.-" evidence="8"/>
<evidence type="ECO:0000256" key="4">
    <source>
        <dbReference type="ARBA" id="ARBA00022692"/>
    </source>
</evidence>
<comment type="catalytic activity">
    <reaction evidence="8">
        <text>alpha-D-glucosaminyl-[heparan sulfate](n) + 3'-phosphoadenylyl sulfate = 6-sulfo-alpha-D-glucosaminyl-[heparan sulfate](n) + adenosine 3',5'-bisphosphate + H(+)</text>
        <dbReference type="Rhea" id="RHEA:56604"/>
        <dbReference type="Rhea" id="RHEA-COMP:9830"/>
        <dbReference type="Rhea" id="RHEA-COMP:14621"/>
        <dbReference type="ChEBI" id="CHEBI:15378"/>
        <dbReference type="ChEBI" id="CHEBI:58339"/>
        <dbReference type="ChEBI" id="CHEBI:58343"/>
        <dbReference type="ChEBI" id="CHEBI:58388"/>
        <dbReference type="ChEBI" id="CHEBI:140604"/>
    </reaction>
</comment>
<comment type="function">
    <text evidence="8">6-O-sulfation enzyme which catalyzes the transfer of sulfate from 3'-phosphoadenosine 5'-phosphosulfate (PAPS) to position 6 of the N-sulfoglucosamine residue (GlcNS) of heparan sulfate.</text>
</comment>
<evidence type="ECO:0000256" key="6">
    <source>
        <dbReference type="ARBA" id="ARBA00023136"/>
    </source>
</evidence>
<keyword evidence="4 8" id="KW-0812">Transmembrane</keyword>
<keyword evidence="7" id="KW-0325">Glycoprotein</keyword>
<keyword evidence="6 8" id="KW-0472">Membrane</keyword>
<dbReference type="GO" id="GO:0017095">
    <property type="term" value="F:heparan sulfate 6-sulfotransferase activity"/>
    <property type="evidence" value="ECO:0007669"/>
    <property type="project" value="TreeGrafter"/>
</dbReference>
<evidence type="ECO:0000256" key="3">
    <source>
        <dbReference type="ARBA" id="ARBA00022679"/>
    </source>
</evidence>